<dbReference type="GO" id="GO:1900079">
    <property type="term" value="P:regulation of arginine biosynthetic process"/>
    <property type="evidence" value="ECO:0007669"/>
    <property type="project" value="UniProtKB-UniRule"/>
</dbReference>
<dbReference type="GO" id="GO:0003677">
    <property type="term" value="F:DNA binding"/>
    <property type="evidence" value="ECO:0007669"/>
    <property type="project" value="UniProtKB-KW"/>
</dbReference>
<dbReference type="Gene3D" id="1.10.10.10">
    <property type="entry name" value="Winged helix-like DNA-binding domain superfamily/Winged helix DNA-binding domain"/>
    <property type="match status" value="1"/>
</dbReference>
<dbReference type="OrthoDB" id="7060358at2"/>
<comment type="subcellular location">
    <subcellularLocation>
        <location evidence="1 8">Cytoplasm</location>
    </subcellularLocation>
</comment>
<dbReference type="PANTHER" id="PTHR34471:SF1">
    <property type="entry name" value="ARGININE REPRESSOR"/>
    <property type="match status" value="1"/>
</dbReference>
<feature type="domain" description="Arginine repressor C-terminal" evidence="10">
    <location>
        <begin position="91"/>
        <end position="146"/>
    </location>
</feature>
<organism evidence="11 12">
    <name type="scientific">Gaiella occulta</name>
    <dbReference type="NCBI Taxonomy" id="1002870"/>
    <lineage>
        <taxon>Bacteria</taxon>
        <taxon>Bacillati</taxon>
        <taxon>Actinomycetota</taxon>
        <taxon>Thermoleophilia</taxon>
        <taxon>Gaiellales</taxon>
        <taxon>Gaiellaceae</taxon>
        <taxon>Gaiella</taxon>
    </lineage>
</organism>
<dbReference type="InterPro" id="IPR020899">
    <property type="entry name" value="Arg_repress_C"/>
</dbReference>
<dbReference type="HAMAP" id="MF_00173">
    <property type="entry name" value="Arg_repressor"/>
    <property type="match status" value="1"/>
</dbReference>
<comment type="function">
    <text evidence="8">Regulates arginine biosynthesis genes.</text>
</comment>
<dbReference type="Pfam" id="PF02863">
    <property type="entry name" value="Arg_repressor_C"/>
    <property type="match status" value="1"/>
</dbReference>
<comment type="pathway">
    <text evidence="8">Amino-acid biosynthesis; L-arginine biosynthesis [regulation].</text>
</comment>
<keyword evidence="8" id="KW-0055">Arginine biosynthesis</keyword>
<sequence>MNRRERQAAILRLVREQALSTQAELAHALREEGHDVVQTTVSRDIAELGLVKVRAPSGRLIYAAPGAGDADRLRAIGAAMRRYAIGVEAAAGGVVVVTTPSGYASALAQAIDEGGHPSIAGTLAGDNTIFIAARDGVTAAALRDELAAHLADGAA</sequence>
<keyword evidence="12" id="KW-1185">Reference proteome</keyword>
<accession>A0A7M2Z1I5</accession>
<dbReference type="InterPro" id="IPR020900">
    <property type="entry name" value="Arg_repress_DNA-bd"/>
</dbReference>
<keyword evidence="8" id="KW-0028">Amino-acid biosynthesis</keyword>
<protein>
    <recommendedName>
        <fullName evidence="8">Arginine repressor</fullName>
    </recommendedName>
</protein>
<evidence type="ECO:0000259" key="10">
    <source>
        <dbReference type="Pfam" id="PF02863"/>
    </source>
</evidence>
<dbReference type="InterPro" id="IPR001669">
    <property type="entry name" value="Arg_repress"/>
</dbReference>
<comment type="caution">
    <text evidence="11">The sequence shown here is derived from an EMBL/GenBank/DDBJ whole genome shotgun (WGS) entry which is preliminary data.</text>
</comment>
<keyword evidence="3 8" id="KW-0963">Cytoplasm</keyword>
<dbReference type="SUPFAM" id="SSF46785">
    <property type="entry name" value="Winged helix' DNA-binding domain"/>
    <property type="match status" value="1"/>
</dbReference>
<dbReference type="PRINTS" id="PR01467">
    <property type="entry name" value="ARGREPRESSOR"/>
</dbReference>
<dbReference type="GO" id="GO:0006526">
    <property type="term" value="P:L-arginine biosynthetic process"/>
    <property type="evidence" value="ECO:0007669"/>
    <property type="project" value="UniProtKB-UniPathway"/>
</dbReference>
<dbReference type="PANTHER" id="PTHR34471">
    <property type="entry name" value="ARGININE REPRESSOR"/>
    <property type="match status" value="1"/>
</dbReference>
<dbReference type="GO" id="GO:0003700">
    <property type="term" value="F:DNA-binding transcription factor activity"/>
    <property type="evidence" value="ECO:0007669"/>
    <property type="project" value="UniProtKB-UniRule"/>
</dbReference>
<evidence type="ECO:0000256" key="1">
    <source>
        <dbReference type="ARBA" id="ARBA00004496"/>
    </source>
</evidence>
<gene>
    <name evidence="8" type="primary">argR</name>
    <name evidence="11" type="ORF">Gocc_0061</name>
</gene>
<dbReference type="InterPro" id="IPR036251">
    <property type="entry name" value="Arg_repress_C_sf"/>
</dbReference>
<reference evidence="11 12" key="1">
    <citation type="submission" date="2018-07" db="EMBL/GenBank/DDBJ databases">
        <title>High-quality-draft genome sequence of Gaiella occulta.</title>
        <authorList>
            <person name="Severino R."/>
            <person name="Froufe H.J.C."/>
            <person name="Rainey F.A."/>
            <person name="Barroso C."/>
            <person name="Albuquerque L."/>
            <person name="Lobo-Da-Cunha A."/>
            <person name="Da Costa M.S."/>
            <person name="Egas C."/>
        </authorList>
    </citation>
    <scope>NUCLEOTIDE SEQUENCE [LARGE SCALE GENOMIC DNA]</scope>
    <source>
        <strain evidence="11 12">F2-233</strain>
    </source>
</reference>
<dbReference type="GO" id="GO:0034618">
    <property type="term" value="F:arginine binding"/>
    <property type="evidence" value="ECO:0007669"/>
    <property type="project" value="InterPro"/>
</dbReference>
<dbReference type="EMBL" id="QQZY01000001">
    <property type="protein sequence ID" value="RDI75642.1"/>
    <property type="molecule type" value="Genomic_DNA"/>
</dbReference>
<evidence type="ECO:0000256" key="2">
    <source>
        <dbReference type="ARBA" id="ARBA00008316"/>
    </source>
</evidence>
<dbReference type="InterPro" id="IPR036390">
    <property type="entry name" value="WH_DNA-bd_sf"/>
</dbReference>
<dbReference type="Proteomes" id="UP000254134">
    <property type="component" value="Unassembled WGS sequence"/>
</dbReference>
<keyword evidence="5 8" id="KW-0805">Transcription regulation</keyword>
<evidence type="ECO:0000256" key="3">
    <source>
        <dbReference type="ARBA" id="ARBA00022490"/>
    </source>
</evidence>
<reference evidence="12" key="2">
    <citation type="journal article" date="2019" name="MicrobiologyOpen">
        <title>High-quality draft genome sequence of Gaiella occulta isolated from a 150 meter deep mineral water borehole and comparison with the genome sequences of other deep-branching lineages of the phylum Actinobacteria.</title>
        <authorList>
            <person name="Severino R."/>
            <person name="Froufe H.J.C."/>
            <person name="Barroso C."/>
            <person name="Albuquerque L."/>
            <person name="Lobo-da-Cunha A."/>
            <person name="da Costa M.S."/>
            <person name="Egas C."/>
        </authorList>
    </citation>
    <scope>NUCLEOTIDE SEQUENCE [LARGE SCALE GENOMIC DNA]</scope>
    <source>
        <strain evidence="12">F2-233</strain>
    </source>
</reference>
<evidence type="ECO:0000256" key="8">
    <source>
        <dbReference type="HAMAP-Rule" id="MF_00173"/>
    </source>
</evidence>
<keyword evidence="6 8" id="KW-0238">DNA-binding</keyword>
<dbReference type="Pfam" id="PF01316">
    <property type="entry name" value="Arg_repressor"/>
    <property type="match status" value="1"/>
</dbReference>
<keyword evidence="4 8" id="KW-0678">Repressor</keyword>
<evidence type="ECO:0000256" key="4">
    <source>
        <dbReference type="ARBA" id="ARBA00022491"/>
    </source>
</evidence>
<evidence type="ECO:0000256" key="6">
    <source>
        <dbReference type="ARBA" id="ARBA00023125"/>
    </source>
</evidence>
<evidence type="ECO:0000256" key="7">
    <source>
        <dbReference type="ARBA" id="ARBA00023163"/>
    </source>
</evidence>
<name>A0A7M2Z1I5_9ACTN</name>
<dbReference type="SUPFAM" id="SSF55252">
    <property type="entry name" value="C-terminal domain of arginine repressor"/>
    <property type="match status" value="1"/>
</dbReference>
<dbReference type="InterPro" id="IPR036388">
    <property type="entry name" value="WH-like_DNA-bd_sf"/>
</dbReference>
<evidence type="ECO:0000256" key="5">
    <source>
        <dbReference type="ARBA" id="ARBA00023015"/>
    </source>
</evidence>
<evidence type="ECO:0000259" key="9">
    <source>
        <dbReference type="Pfam" id="PF01316"/>
    </source>
</evidence>
<dbReference type="AlphaFoldDB" id="A0A7M2Z1I5"/>
<dbReference type="GO" id="GO:0005737">
    <property type="term" value="C:cytoplasm"/>
    <property type="evidence" value="ECO:0007669"/>
    <property type="project" value="UniProtKB-SubCell"/>
</dbReference>
<dbReference type="GO" id="GO:0051259">
    <property type="term" value="P:protein complex oligomerization"/>
    <property type="evidence" value="ECO:0007669"/>
    <property type="project" value="InterPro"/>
</dbReference>
<proteinExistence type="inferred from homology"/>
<evidence type="ECO:0000313" key="12">
    <source>
        <dbReference type="Proteomes" id="UP000254134"/>
    </source>
</evidence>
<keyword evidence="7 8" id="KW-0804">Transcription</keyword>
<evidence type="ECO:0000313" key="11">
    <source>
        <dbReference type="EMBL" id="RDI75642.1"/>
    </source>
</evidence>
<comment type="similarity">
    <text evidence="2 8">Belongs to the ArgR family.</text>
</comment>
<dbReference type="UniPathway" id="UPA00068"/>
<feature type="domain" description="Arginine repressor DNA-binding" evidence="9">
    <location>
        <begin position="1"/>
        <end position="65"/>
    </location>
</feature>
<dbReference type="Gene3D" id="3.30.1360.40">
    <property type="match status" value="1"/>
</dbReference>
<dbReference type="RefSeq" id="WP_114794547.1">
    <property type="nucleotide sequence ID" value="NZ_QQZY01000001.1"/>
</dbReference>